<keyword evidence="5 6" id="KW-0472">Membrane</keyword>
<dbReference type="UCSC" id="R10D12.7">
    <property type="organism name" value="c. elegans"/>
</dbReference>
<keyword evidence="3 6" id="KW-0812">Transmembrane</keyword>
<evidence type="ECO:0000313" key="7">
    <source>
        <dbReference type="EMBL" id="CAB03247.2"/>
    </source>
</evidence>
<protein>
    <submittedName>
        <fullName evidence="7">Protein SNA3</fullName>
    </submittedName>
</protein>
<dbReference type="CTD" id="187764"/>
<dbReference type="RefSeq" id="NP_506462.2">
    <property type="nucleotide sequence ID" value="NM_074061.2"/>
</dbReference>
<dbReference type="Pfam" id="PF01679">
    <property type="entry name" value="Pmp3"/>
    <property type="match status" value="1"/>
</dbReference>
<evidence type="ECO:0000313" key="9">
    <source>
        <dbReference type="WormBase" id="R10D12.7"/>
    </source>
</evidence>
<dbReference type="Bgee" id="WBGene00011188">
    <property type="expression patterns" value="Expressed in larva and 3 other cell types or tissues"/>
</dbReference>
<dbReference type="AlphaFoldDB" id="Q9XVJ8"/>
<name>Q9XVJ8_CAEEL</name>
<dbReference type="KEGG" id="cel:CELE_R10D12.7"/>
<dbReference type="WormBase" id="R10D12.7">
    <property type="protein sequence ID" value="CE38534"/>
    <property type="gene ID" value="WBGene00011188"/>
</dbReference>
<evidence type="ECO:0000256" key="4">
    <source>
        <dbReference type="ARBA" id="ARBA00022989"/>
    </source>
</evidence>
<dbReference type="AGR" id="WB:WBGene00011188"/>
<accession>Q9XVJ8</accession>
<evidence type="ECO:0000256" key="3">
    <source>
        <dbReference type="ARBA" id="ARBA00022692"/>
    </source>
</evidence>
<evidence type="ECO:0000256" key="1">
    <source>
        <dbReference type="ARBA" id="ARBA00004370"/>
    </source>
</evidence>
<dbReference type="InterPro" id="IPR000612">
    <property type="entry name" value="PMP3"/>
</dbReference>
<dbReference type="OrthoDB" id="5787201at2759"/>
<dbReference type="PeptideAtlas" id="Q9XVJ8"/>
<organism evidence="7 8">
    <name type="scientific">Caenorhabditis elegans</name>
    <dbReference type="NCBI Taxonomy" id="6239"/>
    <lineage>
        <taxon>Eukaryota</taxon>
        <taxon>Metazoa</taxon>
        <taxon>Ecdysozoa</taxon>
        <taxon>Nematoda</taxon>
        <taxon>Chromadorea</taxon>
        <taxon>Rhabditida</taxon>
        <taxon>Rhabditina</taxon>
        <taxon>Rhabditomorpha</taxon>
        <taxon>Rhabditoidea</taxon>
        <taxon>Rhabditidae</taxon>
        <taxon>Peloderinae</taxon>
        <taxon>Caenorhabditis</taxon>
    </lineage>
</organism>
<dbReference type="FunCoup" id="Q9XVJ8">
    <property type="interactions" value="4"/>
</dbReference>
<comment type="similarity">
    <text evidence="2">Belongs to the UPF0057 (PMP3) family.</text>
</comment>
<evidence type="ECO:0000256" key="5">
    <source>
        <dbReference type="ARBA" id="ARBA00023136"/>
    </source>
</evidence>
<dbReference type="HOGENOM" id="CLU_187881_0_0_1"/>
<keyword evidence="4 6" id="KW-1133">Transmembrane helix</keyword>
<evidence type="ECO:0000256" key="2">
    <source>
        <dbReference type="ARBA" id="ARBA00009530"/>
    </source>
</evidence>
<sequence length="91" mass="10705">MEMAEVNVVAVPEENRQTYLETDNDRLVMAIIWLIMPPMAVFFKCRGCTKHVFINFLLYLLLVLPAYKHATWFCFVKGREFEAEDGFVRAR</sequence>
<dbReference type="Proteomes" id="UP000001940">
    <property type="component" value="Chromosome V"/>
</dbReference>
<dbReference type="PIR" id="T24117">
    <property type="entry name" value="T24117"/>
</dbReference>
<feature type="transmembrane region" description="Helical" evidence="6">
    <location>
        <begin position="52"/>
        <end position="70"/>
    </location>
</feature>
<comment type="subcellular location">
    <subcellularLocation>
        <location evidence="1">Membrane</location>
    </subcellularLocation>
</comment>
<reference evidence="7 8" key="1">
    <citation type="journal article" date="1998" name="Science">
        <title>Genome sequence of the nematode C. elegans: a platform for investigating biology.</title>
        <authorList>
            <consortium name="The C. elegans sequencing consortium"/>
            <person name="Sulson J.E."/>
            <person name="Waterston R."/>
        </authorList>
    </citation>
    <scope>NUCLEOTIDE SEQUENCE [LARGE SCALE GENOMIC DNA]</scope>
    <source>
        <strain evidence="7 8">Bristol N2</strain>
    </source>
</reference>
<dbReference type="GeneID" id="187764"/>
<dbReference type="PaxDb" id="6239-R10D12.7"/>
<keyword evidence="8" id="KW-1185">Reference proteome</keyword>
<dbReference type="PhylomeDB" id="Q9XVJ8"/>
<evidence type="ECO:0000313" key="8">
    <source>
        <dbReference type="Proteomes" id="UP000001940"/>
    </source>
</evidence>
<proteinExistence type="inferred from homology"/>
<dbReference type="InParanoid" id="Q9XVJ8"/>
<dbReference type="EMBL" id="BX284605">
    <property type="protein sequence ID" value="CAB03247.2"/>
    <property type="molecule type" value="Genomic_DNA"/>
</dbReference>
<dbReference type="eggNOG" id="KOG1773">
    <property type="taxonomic scope" value="Eukaryota"/>
</dbReference>
<evidence type="ECO:0000256" key="6">
    <source>
        <dbReference type="SAM" id="Phobius"/>
    </source>
</evidence>
<feature type="transmembrane region" description="Helical" evidence="6">
    <location>
        <begin position="27"/>
        <end position="45"/>
    </location>
</feature>
<dbReference type="GO" id="GO:0016020">
    <property type="term" value="C:membrane"/>
    <property type="evidence" value="ECO:0007669"/>
    <property type="project" value="UniProtKB-SubCell"/>
</dbReference>
<gene>
    <name evidence="7" type="ORF">CELE_R10D12.7</name>
    <name evidence="7 9" type="ORF">R10D12.7</name>
</gene>